<dbReference type="InterPro" id="IPR015168">
    <property type="entry name" value="SsuA/THI5"/>
</dbReference>
<feature type="domain" description="SsuA/THI5-like" evidence="4">
    <location>
        <begin position="88"/>
        <end position="282"/>
    </location>
</feature>
<evidence type="ECO:0000313" key="5">
    <source>
        <dbReference type="EMBL" id="SDL06076.1"/>
    </source>
</evidence>
<protein>
    <submittedName>
        <fullName evidence="5">NitT/TauT family transport system substrate-binding protein</fullName>
    </submittedName>
</protein>
<keyword evidence="3" id="KW-0732">Signal</keyword>
<dbReference type="AlphaFoldDB" id="A0A1G9GZI2"/>
<organism evidence="5 6">
    <name type="scientific">Franzmannia pantelleriensis</name>
    <dbReference type="NCBI Taxonomy" id="48727"/>
    <lineage>
        <taxon>Bacteria</taxon>
        <taxon>Pseudomonadati</taxon>
        <taxon>Pseudomonadota</taxon>
        <taxon>Gammaproteobacteria</taxon>
        <taxon>Oceanospirillales</taxon>
        <taxon>Halomonadaceae</taxon>
        <taxon>Franzmannia</taxon>
    </lineage>
</organism>
<dbReference type="EMBL" id="FNGH01000002">
    <property type="protein sequence ID" value="SDL06076.1"/>
    <property type="molecule type" value="Genomic_DNA"/>
</dbReference>
<dbReference type="PANTHER" id="PTHR30024">
    <property type="entry name" value="ALIPHATIC SULFONATES-BINDING PROTEIN-RELATED"/>
    <property type="match status" value="1"/>
</dbReference>
<gene>
    <name evidence="5" type="ORF">SAMN05192555_102303</name>
</gene>
<evidence type="ECO:0000256" key="1">
    <source>
        <dbReference type="ARBA" id="ARBA00004418"/>
    </source>
</evidence>
<evidence type="ECO:0000259" key="4">
    <source>
        <dbReference type="Pfam" id="PF09084"/>
    </source>
</evidence>
<comment type="similarity">
    <text evidence="2">Belongs to the bacterial solute-binding protein SsuA/TauA family.</text>
</comment>
<evidence type="ECO:0000256" key="2">
    <source>
        <dbReference type="ARBA" id="ARBA00010742"/>
    </source>
</evidence>
<dbReference type="GO" id="GO:0042597">
    <property type="term" value="C:periplasmic space"/>
    <property type="evidence" value="ECO:0007669"/>
    <property type="project" value="UniProtKB-SubCell"/>
</dbReference>
<dbReference type="InterPro" id="IPR017793">
    <property type="entry name" value="ABC_transptr_urea-assoc_sub-bd"/>
</dbReference>
<evidence type="ECO:0000313" key="6">
    <source>
        <dbReference type="Proteomes" id="UP000199107"/>
    </source>
</evidence>
<dbReference type="Proteomes" id="UP000199107">
    <property type="component" value="Unassembled WGS sequence"/>
</dbReference>
<reference evidence="6" key="1">
    <citation type="submission" date="2016-10" db="EMBL/GenBank/DDBJ databases">
        <authorList>
            <person name="Varghese N."/>
            <person name="Submissions S."/>
        </authorList>
    </citation>
    <scope>NUCLEOTIDE SEQUENCE [LARGE SCALE GENOMIC DNA]</scope>
    <source>
        <strain evidence="6">AAP</strain>
    </source>
</reference>
<dbReference type="STRING" id="48727.SAMN05192555_102303"/>
<evidence type="ECO:0000256" key="3">
    <source>
        <dbReference type="ARBA" id="ARBA00022729"/>
    </source>
</evidence>
<dbReference type="Pfam" id="PF09084">
    <property type="entry name" value="NMT1"/>
    <property type="match status" value="1"/>
</dbReference>
<dbReference type="SUPFAM" id="SSF53850">
    <property type="entry name" value="Periplasmic binding protein-like II"/>
    <property type="match status" value="1"/>
</dbReference>
<proteinExistence type="inferred from homology"/>
<sequence>MQQDAPMPPDIFSSPLEATMSQPLRPRSAKRLPLAAAITTTLMVSALSTAPLQAQERDQFSVCWSIYAGWMPWGYADEAGIVDRWAEQYGIEIDIVQVNDYVESINQFTSGNVDGCAMTNMDALTIPAASGVDSTALIVGDYSDGNDGVVLKNADSLEDIAGRDVNLVQFSVSHYLLARALDSVGMSERDVSTVNTGDADIAGLFASRDSIDAVVTWNPQLSTVTELEGSTLAFDSSEIPGEILDLMVVNTQTLADYPELGHALVGAWYETMALMAEEDEEALSQMAEAAGTDLAGYRAQLDATYLYTDPAEALELIESDDLLETMQRVAEFSFEHGLLGDMAPNPGVVGIETPQGVFGDEGNIKLRFDPSFTQAYIDAQQ</sequence>
<comment type="subcellular location">
    <subcellularLocation>
        <location evidence="1">Periplasm</location>
    </subcellularLocation>
</comment>
<dbReference type="PANTHER" id="PTHR30024:SF47">
    <property type="entry name" value="TAURINE-BINDING PERIPLASMIC PROTEIN"/>
    <property type="match status" value="1"/>
</dbReference>
<name>A0A1G9GZI2_9GAMM</name>
<keyword evidence="6" id="KW-1185">Reference proteome</keyword>
<dbReference type="NCBIfam" id="TIGR03427">
    <property type="entry name" value="ABC_peri_uca"/>
    <property type="match status" value="1"/>
</dbReference>
<accession>A0A1G9GZI2</accession>
<dbReference type="Gene3D" id="3.40.190.10">
    <property type="entry name" value="Periplasmic binding protein-like II"/>
    <property type="match status" value="2"/>
</dbReference>